<dbReference type="EMBL" id="GL433850">
    <property type="protein sequence ID" value="EFN53632.1"/>
    <property type="molecule type" value="Genomic_DNA"/>
</dbReference>
<dbReference type="Gene3D" id="3.50.70.10">
    <property type="match status" value="1"/>
</dbReference>
<dbReference type="PANTHER" id="PTHR47698">
    <property type="entry name" value="FATTY-ACID-BINDING PROTEIN 3, CHLOROPLASTIC"/>
    <property type="match status" value="1"/>
</dbReference>
<dbReference type="OMA" id="FIFLTWP"/>
<dbReference type="OrthoDB" id="510825at2759"/>
<dbReference type="Proteomes" id="UP000008141">
    <property type="component" value="Unassembled WGS sequence"/>
</dbReference>
<evidence type="ECO:0000259" key="1">
    <source>
        <dbReference type="Pfam" id="PF16035"/>
    </source>
</evidence>
<accession>E1ZK45</accession>
<dbReference type="AlphaFoldDB" id="E1ZK45"/>
<dbReference type="PANTHER" id="PTHR47698:SF2">
    <property type="entry name" value="FATTY-ACID-BINDING PROTEIN 3, CHLOROPLASTIC"/>
    <property type="match status" value="1"/>
</dbReference>
<gene>
    <name evidence="2" type="ORF">CHLNCDRAFT_136326</name>
</gene>
<reference evidence="2 3" key="1">
    <citation type="journal article" date="2010" name="Plant Cell">
        <title>The Chlorella variabilis NC64A genome reveals adaptation to photosymbiosis, coevolution with viruses, and cryptic sex.</title>
        <authorList>
            <person name="Blanc G."/>
            <person name="Duncan G."/>
            <person name="Agarkova I."/>
            <person name="Borodovsky M."/>
            <person name="Gurnon J."/>
            <person name="Kuo A."/>
            <person name="Lindquist E."/>
            <person name="Lucas S."/>
            <person name="Pangilinan J."/>
            <person name="Polle J."/>
            <person name="Salamov A."/>
            <person name="Terry A."/>
            <person name="Yamada T."/>
            <person name="Dunigan D.D."/>
            <person name="Grigoriev I.V."/>
            <person name="Claverie J.M."/>
            <person name="Van Etten J.L."/>
        </authorList>
    </citation>
    <scope>NUCLEOTIDE SEQUENCE [LARGE SCALE GENOMIC DNA]</scope>
    <source>
        <strain evidence="2 3">NC64A</strain>
    </source>
</reference>
<dbReference type="FunCoup" id="E1ZK45">
    <property type="interactions" value="336"/>
</dbReference>
<dbReference type="InterPro" id="IPR016087">
    <property type="entry name" value="Chalcone_isomerase"/>
</dbReference>
<dbReference type="Pfam" id="PF16035">
    <property type="entry name" value="Chalcone_2"/>
    <property type="match status" value="1"/>
</dbReference>
<keyword evidence="3" id="KW-1185">Reference proteome</keyword>
<name>E1ZK45_CHLVA</name>
<organism evidence="3">
    <name type="scientific">Chlorella variabilis</name>
    <name type="common">Green alga</name>
    <dbReference type="NCBI Taxonomy" id="554065"/>
    <lineage>
        <taxon>Eukaryota</taxon>
        <taxon>Viridiplantae</taxon>
        <taxon>Chlorophyta</taxon>
        <taxon>core chlorophytes</taxon>
        <taxon>Trebouxiophyceae</taxon>
        <taxon>Chlorellales</taxon>
        <taxon>Chlorellaceae</taxon>
        <taxon>Chlorella clade</taxon>
        <taxon>Chlorella</taxon>
    </lineage>
</organism>
<proteinExistence type="predicted"/>
<dbReference type="GO" id="GO:0016872">
    <property type="term" value="F:intramolecular lyase activity"/>
    <property type="evidence" value="ECO:0007669"/>
    <property type="project" value="InterPro"/>
</dbReference>
<evidence type="ECO:0000313" key="2">
    <source>
        <dbReference type="EMBL" id="EFN53632.1"/>
    </source>
</evidence>
<dbReference type="GeneID" id="17353233"/>
<dbReference type="RefSeq" id="XP_005845734.1">
    <property type="nucleotide sequence ID" value="XM_005845672.1"/>
</dbReference>
<protein>
    <recommendedName>
        <fullName evidence="1">Chalcone isomerase domain-containing protein</fullName>
    </recommendedName>
</protein>
<dbReference type="InterPro" id="IPR016088">
    <property type="entry name" value="Chalcone_isomerase_3-sand"/>
</dbReference>
<evidence type="ECO:0000313" key="3">
    <source>
        <dbReference type="Proteomes" id="UP000008141"/>
    </source>
</evidence>
<dbReference type="InParanoid" id="E1ZK45"/>
<sequence length="219" mass="23834">MADIIKETVTGVAFPRKQQFWHGGELTCLGAGARVKKVAMMTAKVYAVSMYVDADSAARADSQEKRPESEAAVLRALQNGAFTKVLQMHLVRSITGKQFADALDESLRPMMRWAMHAEGAWACAAVGGDEAVMDDFCGFFEAKKMDKDAEICLLWHADGPLDVCLRPATDKTPYASAQPGLSITSPRLGRAMWELYLSPKTPSPDARKAWLAAVPKLAA</sequence>
<dbReference type="InterPro" id="IPR036298">
    <property type="entry name" value="Chalcone_isomerase_sf"/>
</dbReference>
<dbReference type="SUPFAM" id="SSF54626">
    <property type="entry name" value="Chalcone isomerase"/>
    <property type="match status" value="1"/>
</dbReference>
<feature type="domain" description="Chalcone isomerase" evidence="1">
    <location>
        <begin position="25"/>
        <end position="209"/>
    </location>
</feature>
<dbReference type="KEGG" id="cvr:CHLNCDRAFT_136326"/>